<accession>A0A0G0M3B6</accession>
<organism evidence="1 2">
    <name type="scientific">Candidatus Woesebacteria bacterium GW2011_GWB1_39_12</name>
    <dbReference type="NCBI Taxonomy" id="1618574"/>
    <lineage>
        <taxon>Bacteria</taxon>
        <taxon>Candidatus Woeseibacteriota</taxon>
    </lineage>
</organism>
<dbReference type="EMBL" id="LBWB01000037">
    <property type="protein sequence ID" value="KKQ98673.1"/>
    <property type="molecule type" value="Genomic_DNA"/>
</dbReference>
<dbReference type="AlphaFoldDB" id="A0A0G0M3B6"/>
<protein>
    <submittedName>
        <fullName evidence="1">Uncharacterized protein</fullName>
    </submittedName>
</protein>
<sequence>MARTKGGKRRIYKQKGRLSASKQYQLYCREQYRDRLVPTSNGKFGPVGNLSLKIQEVYNAFFSHLS</sequence>
<evidence type="ECO:0000313" key="1">
    <source>
        <dbReference type="EMBL" id="KKQ98673.1"/>
    </source>
</evidence>
<name>A0A0G0M3B6_9BACT</name>
<evidence type="ECO:0000313" key="2">
    <source>
        <dbReference type="Proteomes" id="UP000033881"/>
    </source>
</evidence>
<dbReference type="Proteomes" id="UP000033881">
    <property type="component" value="Unassembled WGS sequence"/>
</dbReference>
<reference evidence="1 2" key="1">
    <citation type="journal article" date="2015" name="Nature">
        <title>rRNA introns, odd ribosomes, and small enigmatic genomes across a large radiation of phyla.</title>
        <authorList>
            <person name="Brown C.T."/>
            <person name="Hug L.A."/>
            <person name="Thomas B.C."/>
            <person name="Sharon I."/>
            <person name="Castelle C.J."/>
            <person name="Singh A."/>
            <person name="Wilkins M.J."/>
            <person name="Williams K.H."/>
            <person name="Banfield J.F."/>
        </authorList>
    </citation>
    <scope>NUCLEOTIDE SEQUENCE [LARGE SCALE GENOMIC DNA]</scope>
</reference>
<comment type="caution">
    <text evidence="1">The sequence shown here is derived from an EMBL/GenBank/DDBJ whole genome shotgun (WGS) entry which is preliminary data.</text>
</comment>
<dbReference type="STRING" id="1618574.UT24_C0037G0012"/>
<proteinExistence type="predicted"/>
<gene>
    <name evidence="1" type="ORF">UT24_C0037G0012</name>
</gene>